<dbReference type="Pfam" id="PF25683">
    <property type="entry name" value="URGCP_GTPase"/>
    <property type="match status" value="1"/>
</dbReference>
<proteinExistence type="predicted"/>
<comment type="caution">
    <text evidence="3">The sequence shown here is derived from an EMBL/GenBank/DDBJ whole genome shotgun (WGS) entry which is preliminary data.</text>
</comment>
<dbReference type="GO" id="GO:0005525">
    <property type="term" value="F:GTP binding"/>
    <property type="evidence" value="ECO:0007669"/>
    <property type="project" value="InterPro"/>
</dbReference>
<feature type="coiled-coil region" evidence="1">
    <location>
        <begin position="1136"/>
        <end position="1163"/>
    </location>
</feature>
<evidence type="ECO:0000259" key="2">
    <source>
        <dbReference type="PROSITE" id="PS51717"/>
    </source>
</evidence>
<evidence type="ECO:0000313" key="3">
    <source>
        <dbReference type="EMBL" id="RNA04921.1"/>
    </source>
</evidence>
<dbReference type="Gene3D" id="3.40.50.300">
    <property type="entry name" value="P-loop containing nucleotide triphosphate hydrolases"/>
    <property type="match status" value="1"/>
</dbReference>
<organism evidence="3 4">
    <name type="scientific">Brachionus plicatilis</name>
    <name type="common">Marine rotifer</name>
    <name type="synonym">Brachionus muelleri</name>
    <dbReference type="NCBI Taxonomy" id="10195"/>
    <lineage>
        <taxon>Eukaryota</taxon>
        <taxon>Metazoa</taxon>
        <taxon>Spiralia</taxon>
        <taxon>Gnathifera</taxon>
        <taxon>Rotifera</taxon>
        <taxon>Eurotatoria</taxon>
        <taxon>Monogononta</taxon>
        <taxon>Pseudotrocha</taxon>
        <taxon>Ploima</taxon>
        <taxon>Brachionidae</taxon>
        <taxon>Brachionus</taxon>
    </lineage>
</organism>
<gene>
    <name evidence="3" type="ORF">BpHYR1_050746</name>
</gene>
<dbReference type="PANTHER" id="PTHR14819:SF25">
    <property type="entry name" value="CHROMOSOME UNDETERMINED SCAFFOLD_52, WHOLE GENOME SHOTGUN SEQUENCE"/>
    <property type="match status" value="1"/>
</dbReference>
<protein>
    <submittedName>
        <fullName evidence="3">Interferon-induced very large GTPase 1-like</fullName>
    </submittedName>
</protein>
<keyword evidence="1" id="KW-0175">Coiled coil</keyword>
<feature type="coiled-coil region" evidence="1">
    <location>
        <begin position="1320"/>
        <end position="1350"/>
    </location>
</feature>
<dbReference type="EMBL" id="REGN01007914">
    <property type="protein sequence ID" value="RNA04921.1"/>
    <property type="molecule type" value="Genomic_DNA"/>
</dbReference>
<evidence type="ECO:0000313" key="4">
    <source>
        <dbReference type="Proteomes" id="UP000276133"/>
    </source>
</evidence>
<name>A0A3M7Q1Q7_BRAPC</name>
<dbReference type="InterPro" id="IPR027417">
    <property type="entry name" value="P-loop_NTPase"/>
</dbReference>
<dbReference type="OrthoDB" id="1597724at2759"/>
<dbReference type="PANTHER" id="PTHR14819">
    <property type="entry name" value="GTP-BINDING"/>
    <property type="match status" value="1"/>
</dbReference>
<dbReference type="STRING" id="10195.A0A3M7Q1Q7"/>
<dbReference type="PROSITE" id="PS51717">
    <property type="entry name" value="G_VLIG"/>
    <property type="match status" value="1"/>
</dbReference>
<feature type="domain" description="VLIG-type G" evidence="2">
    <location>
        <begin position="748"/>
        <end position="870"/>
    </location>
</feature>
<keyword evidence="4" id="KW-1185">Reference proteome</keyword>
<reference evidence="3 4" key="1">
    <citation type="journal article" date="2018" name="Sci. Rep.">
        <title>Genomic signatures of local adaptation to the degree of environmental predictability in rotifers.</title>
        <authorList>
            <person name="Franch-Gras L."/>
            <person name="Hahn C."/>
            <person name="Garcia-Roger E.M."/>
            <person name="Carmona M.J."/>
            <person name="Serra M."/>
            <person name="Gomez A."/>
        </authorList>
    </citation>
    <scope>NUCLEOTIDE SEQUENCE [LARGE SCALE GENOMIC DNA]</scope>
    <source>
        <strain evidence="3">HYR1</strain>
    </source>
</reference>
<dbReference type="InterPro" id="IPR030383">
    <property type="entry name" value="G_VLIG_dom"/>
</dbReference>
<dbReference type="InterPro" id="IPR052986">
    <property type="entry name" value="VLIG_GTPase"/>
</dbReference>
<dbReference type="Proteomes" id="UP000276133">
    <property type="component" value="Unassembled WGS sequence"/>
</dbReference>
<sequence length="1714" mass="201202">MEEIDLYMKNKFVRLLDVQLDDSIMEKLNESGIDLSISIDLDDQTYSNEFGITLGRNNKKNDLSKINNIVKQVQNGAGLDNSIIEKLLEDNINYDHFLNFEQRDFTNYGFKLGTTLKIKQKCQNILLTREEDNKKIEVQLNFKKLKKLLCSESCRNDQFDQEFNRIILEDLSQESLREFLKNKRTLLSNLKPYLIDNLKRIKRFKSIKDKLKEIAYEKTNNDIETKKLLELITEKDLVICLMEIIGIKSLPRLGRLLSKNDYPLPLFYQIYNHERGDLEEKVNFEILTDLLCLTNTSLAIVSGTSLTIRQGKSMLIPFMFPGLNLNSVYEMHSKTPFQNSVDIIFNEELNESWVIADFNGELKGLNMTNLFKSISAFATMHVLNANVSDFDEKTGKPLNEVINILNNYDHFKVFSSSGCSLNLIVLIHYNFENNFNLFEKIKKNLSSYYPNTFVLTVDNLFDSGVDSEILKINKNNFKKDFQAVFSSLEHRKFQSIFDVKSFYEILAKYGQYSTVARHESWVEKEFMQLFGSKGNKIEFEAISKMFELSNIYKNIEINENKLIDSNSQHKNLNKNDINKTIYDLKQHKINPMNKILSFFIRILESDQDFLINLSVFEKCLINYKKEELKNLREHRKDISNKLSKMDIQIKLKQTVDNKDHENLMEKLQQLDEKIKIIDLTVDKFWDELFLYVDWLDETKNSDHKLKDKIVDRFIKLIQNGHSIHLLRGSPLRVKSNLLRNIMNRMDNFKNIYVLSVIGEQSSAKSSLLNSLFGCDFRTSAGRCTVGIYMNFVRCGDKTIVILDTEGLASIESSNKLFDNQMATMSVFSSHQMLINHKGEISSNLENILGITYFAKVNLTNLSYKPAIFFVLRDQLDRSESSINIQVSKLKERLIKQSEFIKTSLDDVFDIDTNHLTLLSSAFSELDCPSLDKSIKCRNSIFPDQALELRKKLIKNMDEIDKEFVIENLSALYTRLDSHWNTISSTGKNIFNCKDLEELKIRNEISAISHEIFEKYRTNLNKEIDEKINKIIDDFKQNQKFDSNSEKKCSQDIIRLISDTKGNVDQQFDSQTNMSFYSKAIKDEYKNLLSYQFKWIEDLSIRRLNENCICLKNMHEFSNANENTIRQINDLLSTNVNQNEAALIDEVTKRLNGIEKENNEKLKLVEKSIENIIDEIERLFYHNVYLIRFKNNKLNGIENKLNLIDYYNSKLNDNSINLEDYGQDWSKFIEKIKYEVKNISSSKQKIKQFVEEWCENLIIDFDNRFLNNSSVFHVTEGFISDILVFLNSSLSHPDSIVNKYNLNFGKLFNALIKHFLFLIVKKSDEIQKSNLEKEKEKYKNQKKELIEKTKITFKLKNDSKKLGLSIAEDFISKIFENLIQTETLSITNSCKEKINEKFKTPNELIEHAFKMSFETCNYDQVFKYVIDVNRYCKEVCFENIKDDLKILILKEQIKIKNLYTQFFEFLKNFHLSNEISSCCQFFQYLMDEAKKVNESLAYLFKAKNSIIGTEIKYKDLFVSGFKESIGEFYKQIEIKLNIFDEDLDKKCKSQIIDYIDVYLGCSARCPCCGSKCENAKGHEGHHCSNFHLIDGFFRWGEKDTNKVSTYFCWEEIKFNKVYILLGDKKFENCKEFLEKEHPDWLNDIQNNYKNYGKNPSNSGNIKFRNQIIRAWMNTRKPLLKIYKRLDKDYDDEWISMEDNKQMLQENHTPKWNYDF</sequence>
<accession>A0A3M7Q1Q7</accession>
<dbReference type="SUPFAM" id="SSF52540">
    <property type="entry name" value="P-loop containing nucleoside triphosphate hydrolases"/>
    <property type="match status" value="1"/>
</dbReference>
<evidence type="ECO:0000256" key="1">
    <source>
        <dbReference type="SAM" id="Coils"/>
    </source>
</evidence>
<feature type="coiled-coil region" evidence="1">
    <location>
        <begin position="621"/>
        <end position="680"/>
    </location>
</feature>